<organism evidence="1">
    <name type="scientific">marine sediment metagenome</name>
    <dbReference type="NCBI Taxonomy" id="412755"/>
    <lineage>
        <taxon>unclassified sequences</taxon>
        <taxon>metagenomes</taxon>
        <taxon>ecological metagenomes</taxon>
    </lineage>
</organism>
<proteinExistence type="predicted"/>
<name>A0A0F9DW60_9ZZZZ</name>
<reference evidence="1" key="1">
    <citation type="journal article" date="2015" name="Nature">
        <title>Complex archaea that bridge the gap between prokaryotes and eukaryotes.</title>
        <authorList>
            <person name="Spang A."/>
            <person name="Saw J.H."/>
            <person name="Jorgensen S.L."/>
            <person name="Zaremba-Niedzwiedzka K."/>
            <person name="Martijn J."/>
            <person name="Lind A.E."/>
            <person name="van Eijk R."/>
            <person name="Schleper C."/>
            <person name="Guy L."/>
            <person name="Ettema T.J."/>
        </authorList>
    </citation>
    <scope>NUCLEOTIDE SEQUENCE</scope>
</reference>
<dbReference type="EMBL" id="LAZR01029983">
    <property type="protein sequence ID" value="KKL57961.1"/>
    <property type="molecule type" value="Genomic_DNA"/>
</dbReference>
<protein>
    <submittedName>
        <fullName evidence="1">Uncharacterized protein</fullName>
    </submittedName>
</protein>
<gene>
    <name evidence="1" type="ORF">LCGC14_2230150</name>
</gene>
<comment type="caution">
    <text evidence="1">The sequence shown here is derived from an EMBL/GenBank/DDBJ whole genome shotgun (WGS) entry which is preliminary data.</text>
</comment>
<evidence type="ECO:0000313" key="1">
    <source>
        <dbReference type="EMBL" id="KKL57961.1"/>
    </source>
</evidence>
<dbReference type="AlphaFoldDB" id="A0A0F9DW60"/>
<accession>A0A0F9DW60</accession>
<feature type="non-terminal residue" evidence="1">
    <location>
        <position position="30"/>
    </location>
</feature>
<sequence length="30" mass="3157">MCPVAHAPQLSGLNYLDVRATQINGMVISG</sequence>